<evidence type="ECO:0000313" key="8">
    <source>
        <dbReference type="Proteomes" id="UP000238196"/>
    </source>
</evidence>
<reference evidence="7 8" key="1">
    <citation type="submission" date="2018-02" db="EMBL/GenBank/DDBJ databases">
        <title>novel marine gammaproteobacteria from coastal saline agro ecosystem.</title>
        <authorList>
            <person name="Krishnan R."/>
            <person name="Ramesh Kumar N."/>
        </authorList>
    </citation>
    <scope>NUCLEOTIDE SEQUENCE [LARGE SCALE GENOMIC DNA]</scope>
    <source>
        <strain evidence="7 8">228</strain>
    </source>
</reference>
<comment type="similarity">
    <text evidence="1">Belongs to the carbohydrate kinase PfkB family.</text>
</comment>
<keyword evidence="5" id="KW-0067">ATP-binding</keyword>
<dbReference type="AlphaFoldDB" id="A0A2S5KV38"/>
<gene>
    <name evidence="7" type="ORF">C4K68_04295</name>
</gene>
<dbReference type="PROSITE" id="PS00584">
    <property type="entry name" value="PFKB_KINASES_2"/>
    <property type="match status" value="1"/>
</dbReference>
<dbReference type="Gene3D" id="3.40.1190.20">
    <property type="match status" value="1"/>
</dbReference>
<evidence type="ECO:0000256" key="2">
    <source>
        <dbReference type="ARBA" id="ARBA00022679"/>
    </source>
</evidence>
<dbReference type="Pfam" id="PF00294">
    <property type="entry name" value="PfkB"/>
    <property type="match status" value="1"/>
</dbReference>
<dbReference type="InterPro" id="IPR029056">
    <property type="entry name" value="Ribokinase-like"/>
</dbReference>
<keyword evidence="2" id="KW-0808">Transferase</keyword>
<name>A0A2S5KV38_9PROT</name>
<evidence type="ECO:0000259" key="6">
    <source>
        <dbReference type="Pfam" id="PF00294"/>
    </source>
</evidence>
<sequence>MKKVLTIGEVLVEIVATTKGNGFLTEQPLVGPFPSGAPAIFIDQLGKLETPCAIVSRVGNDDFGQLNINRLIADGVDVSAIAIAEGECTASAFVRYQEDGNRAFIFNIKESACGTLDKTAEYDALVECCDHLHVMGSALFSPNTRALVMEAAARIKQRGGSVSFDPNIREEMLNEPGIRAALDDVVSLTDVFMPSVNELFMFTQSACEQDAVPELLQRGIGTIVLKRGADGASCFTRQGRWDAAPLAVTEIDPTGAGDSFGGAFLSFWLAGAAPEVALRYANAAGARAVTRLGPMEGTSNRQELDAFLHEMKG</sequence>
<dbReference type="InterPro" id="IPR002173">
    <property type="entry name" value="Carboh/pur_kinase_PfkB_CS"/>
</dbReference>
<proteinExistence type="inferred from homology"/>
<evidence type="ECO:0000256" key="4">
    <source>
        <dbReference type="ARBA" id="ARBA00022777"/>
    </source>
</evidence>
<dbReference type="GO" id="GO:0005524">
    <property type="term" value="F:ATP binding"/>
    <property type="evidence" value="ECO:0007669"/>
    <property type="project" value="UniProtKB-KW"/>
</dbReference>
<dbReference type="InterPro" id="IPR011611">
    <property type="entry name" value="PfkB_dom"/>
</dbReference>
<keyword evidence="3" id="KW-0547">Nucleotide-binding</keyword>
<keyword evidence="4 7" id="KW-0418">Kinase</keyword>
<evidence type="ECO:0000256" key="5">
    <source>
        <dbReference type="ARBA" id="ARBA00022840"/>
    </source>
</evidence>
<dbReference type="InterPro" id="IPR050306">
    <property type="entry name" value="PfkB_Carbo_kinase"/>
</dbReference>
<protein>
    <submittedName>
        <fullName evidence="7">Sugar kinase</fullName>
    </submittedName>
</protein>
<feature type="domain" description="Carbohydrate kinase PfkB" evidence="6">
    <location>
        <begin position="1"/>
        <end position="297"/>
    </location>
</feature>
<dbReference type="Proteomes" id="UP000238196">
    <property type="component" value="Unassembled WGS sequence"/>
</dbReference>
<dbReference type="OrthoDB" id="9776822at2"/>
<dbReference type="EMBL" id="PRLP01000012">
    <property type="protein sequence ID" value="PPC78731.1"/>
    <property type="molecule type" value="Genomic_DNA"/>
</dbReference>
<dbReference type="CDD" id="cd01166">
    <property type="entry name" value="KdgK"/>
    <property type="match status" value="1"/>
</dbReference>
<evidence type="ECO:0000256" key="3">
    <source>
        <dbReference type="ARBA" id="ARBA00022741"/>
    </source>
</evidence>
<evidence type="ECO:0000313" key="7">
    <source>
        <dbReference type="EMBL" id="PPC78731.1"/>
    </source>
</evidence>
<evidence type="ECO:0000256" key="1">
    <source>
        <dbReference type="ARBA" id="ARBA00010688"/>
    </source>
</evidence>
<dbReference type="GO" id="GO:0016301">
    <property type="term" value="F:kinase activity"/>
    <property type="evidence" value="ECO:0007669"/>
    <property type="project" value="UniProtKB-KW"/>
</dbReference>
<dbReference type="PANTHER" id="PTHR43085">
    <property type="entry name" value="HEXOKINASE FAMILY MEMBER"/>
    <property type="match status" value="1"/>
</dbReference>
<organism evidence="7 8">
    <name type="scientific">Proteobacteria bacterium 228</name>
    <dbReference type="NCBI Taxonomy" id="2083153"/>
    <lineage>
        <taxon>Bacteria</taxon>
        <taxon>Pseudomonadati</taxon>
        <taxon>Pseudomonadota</taxon>
    </lineage>
</organism>
<comment type="caution">
    <text evidence="7">The sequence shown here is derived from an EMBL/GenBank/DDBJ whole genome shotgun (WGS) entry which is preliminary data.</text>
</comment>
<accession>A0A2S5KV38</accession>
<dbReference type="PANTHER" id="PTHR43085:SF1">
    <property type="entry name" value="PSEUDOURIDINE KINASE-RELATED"/>
    <property type="match status" value="1"/>
</dbReference>
<dbReference type="SUPFAM" id="SSF53613">
    <property type="entry name" value="Ribokinase-like"/>
    <property type="match status" value="1"/>
</dbReference>